<dbReference type="AlphaFoldDB" id="A0A9N8V3V7"/>
<dbReference type="GO" id="GO:0046872">
    <property type="term" value="F:metal ion binding"/>
    <property type="evidence" value="ECO:0007669"/>
    <property type="project" value="UniProtKB-KW"/>
</dbReference>
<reference evidence="4" key="1">
    <citation type="submission" date="2021-06" db="EMBL/GenBank/DDBJ databases">
        <authorList>
            <person name="Kallberg Y."/>
            <person name="Tangrot J."/>
            <person name="Rosling A."/>
        </authorList>
    </citation>
    <scope>NUCLEOTIDE SEQUENCE</scope>
    <source>
        <strain evidence="4">87-6 pot B 2015</strain>
    </source>
</reference>
<sequence>MQGLIKEMVRNASRNHRIHRTKFDLFRNKSTLMGAFAPSRSRMYAQPHDFNILRDDMEHDTSLPTFMVGYKNGFLPRQEPLARLPERFYALEYLLQNMSIHLPNGEGGLLSKGQLGEAVKDLPQYDVSDINDQRLLSALFRDYTFLTSAYLLEPCDIMYREKKDYGLGRSVLPKNIAIPLATVAEKLHTFPFMEYALSYSLYNYQRIDPSKPIIYPNLKLVRAFAGTPSEHGFILVHVAMVAHSGNLVKHATETLEATQEQDRVKFNNALKHLNDTMTLINQEMDTMWERSNSMDYLKFRTFIMGSKNQPMFPNGVVYEGVSEKPLFYRGESGANDSMIPCMDNLLQITSKLPNNPLTEMLKDFRRYRPTNHKEFLEFVQKKAEELNVPLYLANMDQIRAFRHRHWNFTKEYIIKNTMHPVATGGSPIVTWLPNQLGTILDQMSKVGQTINYNELTPENKIIVDEIINRVDSQERVLKREVEFLKQKFGSNQDRKQFETTTFRHFVFLNDFEIPTVFQNAENRAVLGTCQRCIAMNNGCTMKATKLSAATAFHWCEPIRELVACNGFFDKMRNALEDVEDVKLAVKLILAHSEENYWIPTPIRAEDCPFAREISEWMGR</sequence>
<dbReference type="PANTHER" id="PTHR28657:SF3">
    <property type="entry name" value="INDOLEAMINE 2,3-DIOXYGENASE"/>
    <property type="match status" value="1"/>
</dbReference>
<dbReference type="InterPro" id="IPR037217">
    <property type="entry name" value="Trp/Indoleamine_2_3_dOase-like"/>
</dbReference>
<comment type="similarity">
    <text evidence="1">Belongs to the indoleamine 2,3-dioxygenase family.</text>
</comment>
<protein>
    <submittedName>
        <fullName evidence="4">13577_t:CDS:1</fullName>
    </submittedName>
</protein>
<evidence type="ECO:0000256" key="3">
    <source>
        <dbReference type="ARBA" id="ARBA00023004"/>
    </source>
</evidence>
<gene>
    <name evidence="4" type="ORF">FMOSSE_LOCUS483</name>
</gene>
<dbReference type="SUPFAM" id="SSF140959">
    <property type="entry name" value="Indolic compounds 2,3-dioxygenase-like"/>
    <property type="match status" value="1"/>
</dbReference>
<comment type="caution">
    <text evidence="4">The sequence shown here is derived from an EMBL/GenBank/DDBJ whole genome shotgun (WGS) entry which is preliminary data.</text>
</comment>
<keyword evidence="2" id="KW-0479">Metal-binding</keyword>
<dbReference type="GO" id="GO:0019441">
    <property type="term" value="P:L-tryptophan catabolic process to kynurenine"/>
    <property type="evidence" value="ECO:0007669"/>
    <property type="project" value="InterPro"/>
</dbReference>
<dbReference type="Pfam" id="PF01231">
    <property type="entry name" value="IDO"/>
    <property type="match status" value="1"/>
</dbReference>
<dbReference type="Proteomes" id="UP000789375">
    <property type="component" value="Unassembled WGS sequence"/>
</dbReference>
<dbReference type="InterPro" id="IPR000898">
    <property type="entry name" value="Indolamine_dOase"/>
</dbReference>
<dbReference type="EMBL" id="CAJVPP010000045">
    <property type="protein sequence ID" value="CAG8437179.1"/>
    <property type="molecule type" value="Genomic_DNA"/>
</dbReference>
<dbReference type="GO" id="GO:0020037">
    <property type="term" value="F:heme binding"/>
    <property type="evidence" value="ECO:0007669"/>
    <property type="project" value="InterPro"/>
</dbReference>
<proteinExistence type="inferred from homology"/>
<keyword evidence="5" id="KW-1185">Reference proteome</keyword>
<keyword evidence="3" id="KW-0408">Iron</keyword>
<dbReference type="GO" id="GO:0016702">
    <property type="term" value="F:oxidoreductase activity, acting on single donors with incorporation of molecular oxygen, incorporation of two atoms of oxygen"/>
    <property type="evidence" value="ECO:0007669"/>
    <property type="project" value="UniProtKB-ARBA"/>
</dbReference>
<name>A0A9N8V3V7_FUNMO</name>
<accession>A0A9N8V3V7</accession>
<organism evidence="4 5">
    <name type="scientific">Funneliformis mosseae</name>
    <name type="common">Endomycorrhizal fungus</name>
    <name type="synonym">Glomus mosseae</name>
    <dbReference type="NCBI Taxonomy" id="27381"/>
    <lineage>
        <taxon>Eukaryota</taxon>
        <taxon>Fungi</taxon>
        <taxon>Fungi incertae sedis</taxon>
        <taxon>Mucoromycota</taxon>
        <taxon>Glomeromycotina</taxon>
        <taxon>Glomeromycetes</taxon>
        <taxon>Glomerales</taxon>
        <taxon>Glomeraceae</taxon>
        <taxon>Funneliformis</taxon>
    </lineage>
</organism>
<dbReference type="Gene3D" id="1.20.58.480">
    <property type="match status" value="1"/>
</dbReference>
<evidence type="ECO:0000256" key="2">
    <source>
        <dbReference type="ARBA" id="ARBA00022723"/>
    </source>
</evidence>
<evidence type="ECO:0000256" key="1">
    <source>
        <dbReference type="ARBA" id="ARBA00007119"/>
    </source>
</evidence>
<dbReference type="PANTHER" id="PTHR28657">
    <property type="entry name" value="INDOLEAMINE 2,3-DIOXYGENASE"/>
    <property type="match status" value="1"/>
</dbReference>
<evidence type="ECO:0000313" key="5">
    <source>
        <dbReference type="Proteomes" id="UP000789375"/>
    </source>
</evidence>
<evidence type="ECO:0000313" key="4">
    <source>
        <dbReference type="EMBL" id="CAG8437179.1"/>
    </source>
</evidence>